<keyword evidence="5" id="KW-0663">Pyridoxal phosphate</keyword>
<comment type="subunit">
    <text evidence="2">Homodimer.</text>
</comment>
<comment type="catalytic activity">
    <reaction evidence="9">
        <text>L-alanine + 2-oxoglutarate = pyruvate + L-glutamate</text>
        <dbReference type="Rhea" id="RHEA:19453"/>
        <dbReference type="ChEBI" id="CHEBI:15361"/>
        <dbReference type="ChEBI" id="CHEBI:16810"/>
        <dbReference type="ChEBI" id="CHEBI:29985"/>
        <dbReference type="ChEBI" id="CHEBI:57972"/>
        <dbReference type="EC" id="2.6.1.2"/>
    </reaction>
</comment>
<dbReference type="EMBL" id="SRMA01026009">
    <property type="protein sequence ID" value="TRY89003.1"/>
    <property type="molecule type" value="Genomic_DNA"/>
</dbReference>
<evidence type="ECO:0000313" key="11">
    <source>
        <dbReference type="EMBL" id="TRY89003.1"/>
    </source>
</evidence>
<dbReference type="SUPFAM" id="SSF53383">
    <property type="entry name" value="PLP-dependent transferases"/>
    <property type="match status" value="1"/>
</dbReference>
<evidence type="ECO:0000259" key="10">
    <source>
        <dbReference type="Pfam" id="PF00155"/>
    </source>
</evidence>
<dbReference type="GO" id="GO:0004021">
    <property type="term" value="F:L-alanine:2-oxoglutarate aminotransferase activity"/>
    <property type="evidence" value="ECO:0007669"/>
    <property type="project" value="UniProtKB-EC"/>
</dbReference>
<comment type="cofactor">
    <cofactor evidence="1">
        <name>pyridoxal 5'-phosphate</name>
        <dbReference type="ChEBI" id="CHEBI:597326"/>
    </cofactor>
</comment>
<dbReference type="OrthoDB" id="1732682at2759"/>
<dbReference type="UniPathway" id="UPA00528">
    <property type="reaction ID" value="UER00586"/>
</dbReference>
<dbReference type="Gene3D" id="1.10.287.1970">
    <property type="match status" value="1"/>
</dbReference>
<proteinExistence type="inferred from homology"/>
<dbReference type="AlphaFoldDB" id="A0A553QGF3"/>
<dbReference type="InterPro" id="IPR004839">
    <property type="entry name" value="Aminotransferase_I/II_large"/>
</dbReference>
<comment type="caution">
    <text evidence="11">The sequence shown here is derived from an EMBL/GenBank/DDBJ whole genome shotgun (WGS) entry which is preliminary data.</text>
</comment>
<dbReference type="Proteomes" id="UP000316079">
    <property type="component" value="Unassembled WGS sequence"/>
</dbReference>
<dbReference type="PANTHER" id="PTHR11751:SF469">
    <property type="entry name" value="ALANINE TRANSAMINASE"/>
    <property type="match status" value="1"/>
</dbReference>
<dbReference type="GO" id="GO:0042853">
    <property type="term" value="P:L-alanine catabolic process"/>
    <property type="evidence" value="ECO:0007669"/>
    <property type="project" value="UniProtKB-UniPathway"/>
</dbReference>
<keyword evidence="12" id="KW-1185">Reference proteome</keyword>
<feature type="domain" description="Aminotransferase class I/classII large" evidence="10">
    <location>
        <begin position="57"/>
        <end position="226"/>
    </location>
</feature>
<evidence type="ECO:0000256" key="2">
    <source>
        <dbReference type="ARBA" id="ARBA00011738"/>
    </source>
</evidence>
<comment type="pathway">
    <text evidence="6">Amino-acid degradation; L-alanine degradation via transaminase pathway; pyruvate from L-alanine: step 1/1.</text>
</comment>
<dbReference type="EC" id="2.6.1.2" evidence="8"/>
<evidence type="ECO:0000256" key="6">
    <source>
        <dbReference type="ARBA" id="ARBA00025708"/>
    </source>
</evidence>
<dbReference type="STRING" id="623744.A0A553QGF3"/>
<evidence type="ECO:0000313" key="12">
    <source>
        <dbReference type="Proteomes" id="UP000316079"/>
    </source>
</evidence>
<dbReference type="FunFam" id="1.10.287.1970:FF:000001">
    <property type="entry name" value="Alanine aminotransferase 2"/>
    <property type="match status" value="1"/>
</dbReference>
<name>A0A553QGF3_9TELE</name>
<evidence type="ECO:0000256" key="3">
    <source>
        <dbReference type="ARBA" id="ARBA00022576"/>
    </source>
</evidence>
<dbReference type="Gene3D" id="3.40.640.10">
    <property type="entry name" value="Type I PLP-dependent aspartate aminotransferase-like (Major domain)"/>
    <property type="match status" value="1"/>
</dbReference>
<dbReference type="InterPro" id="IPR045088">
    <property type="entry name" value="ALAT1/2-like"/>
</dbReference>
<comment type="similarity">
    <text evidence="7">Belongs to the class-I pyridoxal-phosphate-dependent aminotransferase family. Alanine aminotransferase subfamily.</text>
</comment>
<dbReference type="CDD" id="cd00609">
    <property type="entry name" value="AAT_like"/>
    <property type="match status" value="1"/>
</dbReference>
<reference evidence="11 12" key="1">
    <citation type="journal article" date="2019" name="Sci. Data">
        <title>Hybrid genome assembly and annotation of Danionella translucida.</title>
        <authorList>
            <person name="Kadobianskyi M."/>
            <person name="Schulze L."/>
            <person name="Schuelke M."/>
            <person name="Judkewitz B."/>
        </authorList>
    </citation>
    <scope>NUCLEOTIDE SEQUENCE [LARGE SCALE GENOMIC DNA]</scope>
    <source>
        <strain evidence="11 12">Bolton</strain>
    </source>
</reference>
<evidence type="ECO:0000256" key="8">
    <source>
        <dbReference type="ARBA" id="ARBA00026106"/>
    </source>
</evidence>
<gene>
    <name evidence="11" type="ORF">DNTS_032298</name>
</gene>
<evidence type="ECO:0000256" key="5">
    <source>
        <dbReference type="ARBA" id="ARBA00022898"/>
    </source>
</evidence>
<evidence type="ECO:0000256" key="9">
    <source>
        <dbReference type="ARBA" id="ARBA00047412"/>
    </source>
</evidence>
<dbReference type="Pfam" id="PF00155">
    <property type="entry name" value="Aminotran_1_2"/>
    <property type="match status" value="1"/>
</dbReference>
<organism evidence="11 12">
    <name type="scientific">Danionella cerebrum</name>
    <dbReference type="NCBI Taxonomy" id="2873325"/>
    <lineage>
        <taxon>Eukaryota</taxon>
        <taxon>Metazoa</taxon>
        <taxon>Chordata</taxon>
        <taxon>Craniata</taxon>
        <taxon>Vertebrata</taxon>
        <taxon>Euteleostomi</taxon>
        <taxon>Actinopterygii</taxon>
        <taxon>Neopterygii</taxon>
        <taxon>Teleostei</taxon>
        <taxon>Ostariophysi</taxon>
        <taxon>Cypriniformes</taxon>
        <taxon>Danionidae</taxon>
        <taxon>Danioninae</taxon>
        <taxon>Danionella</taxon>
    </lineage>
</organism>
<keyword evidence="4" id="KW-0808">Transferase</keyword>
<dbReference type="InterPro" id="IPR015421">
    <property type="entry name" value="PyrdxlP-dep_Trfase_major"/>
</dbReference>
<dbReference type="PANTHER" id="PTHR11751">
    <property type="entry name" value="ALANINE AMINOTRANSFERASE"/>
    <property type="match status" value="1"/>
</dbReference>
<protein>
    <recommendedName>
        <fullName evidence="8">alanine transaminase</fullName>
        <ecNumber evidence="8">2.6.1.2</ecNumber>
    </recommendedName>
</protein>
<accession>A0A553QGF3</accession>
<dbReference type="InterPro" id="IPR015424">
    <property type="entry name" value="PyrdxlP-dep_Trfase"/>
</dbReference>
<keyword evidence="3" id="KW-0032">Aminotransferase</keyword>
<dbReference type="GO" id="GO:0030170">
    <property type="term" value="F:pyridoxal phosphate binding"/>
    <property type="evidence" value="ECO:0007669"/>
    <property type="project" value="InterPro"/>
</dbReference>
<evidence type="ECO:0000256" key="7">
    <source>
        <dbReference type="ARBA" id="ARBA00025785"/>
    </source>
</evidence>
<evidence type="ECO:0000256" key="4">
    <source>
        <dbReference type="ARBA" id="ARBA00022679"/>
    </source>
</evidence>
<sequence>MQRTSRDASTQEKQDLQVLDVSSCDFQSTGLKPITFVRQVIAECLCPSLLQNNDAFPVDALLRAQTLLQHCDGGSVGSYTESCGSMFVRTTIARSISERDGVPSSPEQIFVTLDTQRGLMVMMRLLCQSKGVSAMMIPDPAPQGLTCLLERIGMASLPYQLREENGWSYEMTELKRVIQESRGRYCPHAIFISNPNEPTGHVQSRESMEEVIRFAADEDLFIVVNEGSAIRNYFTEVYQDSVFGMGSEFISYKRVLSEMENQYSSRVQLASLHSLSNIIMGEFFLTKANVIRVGFRTGFMELVNVDEDILLFTEVLLTGDLCPPVIGQIALDVMMAPPLPGDSSHCLYTQEVCSRLQTLRCNALRAVEFINNLPGLSCPSIQSGVFIFPQLTHSHTQSLGMLYRSRLFEEQRLYVGFSEDHTHAHNSCRFRYRDLFRPVDHTNPAKHNP</sequence>
<evidence type="ECO:0000256" key="1">
    <source>
        <dbReference type="ARBA" id="ARBA00001933"/>
    </source>
</evidence>